<proteinExistence type="predicted"/>
<name>A0A673T0Q7_SURSU</name>
<dbReference type="Gene3D" id="2.60.40.10">
    <property type="entry name" value="Immunoglobulins"/>
    <property type="match status" value="1"/>
</dbReference>
<accession>A0A673T0Q7</accession>
<dbReference type="OMA" id="SGHTQLF"/>
<reference evidence="10 11" key="1">
    <citation type="submission" date="2019-05" db="EMBL/GenBank/DDBJ databases">
        <title>A Chromosome-scale Meerkat (S. suricatta) Genome Assembly.</title>
        <authorList>
            <person name="Dudchenko O."/>
            <person name="Lieberman Aiden E."/>
            <person name="Tung J."/>
            <person name="Barreiro L.B."/>
            <person name="Clutton-Brock T.H."/>
        </authorList>
    </citation>
    <scope>NUCLEOTIDE SEQUENCE [LARGE SCALE GENOMIC DNA]</scope>
</reference>
<evidence type="ECO:0000313" key="11">
    <source>
        <dbReference type="Proteomes" id="UP000472268"/>
    </source>
</evidence>
<dbReference type="FunFam" id="2.60.40.10:FF:002491">
    <property type="entry name" value="T cell receptor beta variable 12-4"/>
    <property type="match status" value="1"/>
</dbReference>
<evidence type="ECO:0000256" key="2">
    <source>
        <dbReference type="ARBA" id="ARBA00022859"/>
    </source>
</evidence>
<dbReference type="Pfam" id="PF07686">
    <property type="entry name" value="V-set"/>
    <property type="match status" value="1"/>
</dbReference>
<evidence type="ECO:0000256" key="8">
    <source>
        <dbReference type="SAM" id="SignalP"/>
    </source>
</evidence>
<dbReference type="SUPFAM" id="SSF48726">
    <property type="entry name" value="Immunoglobulin"/>
    <property type="match status" value="1"/>
</dbReference>
<dbReference type="InterPro" id="IPR007110">
    <property type="entry name" value="Ig-like_dom"/>
</dbReference>
<dbReference type="GO" id="GO:0007166">
    <property type="term" value="P:cell surface receptor signaling pathway"/>
    <property type="evidence" value="ECO:0007669"/>
    <property type="project" value="TreeGrafter"/>
</dbReference>
<feature type="domain" description="Ig-like" evidence="9">
    <location>
        <begin position="19"/>
        <end position="128"/>
    </location>
</feature>
<dbReference type="PANTHER" id="PTHR23268">
    <property type="entry name" value="T-CELL RECEPTOR BETA CHAIN"/>
    <property type="match status" value="1"/>
</dbReference>
<keyword evidence="3" id="KW-1064">Adaptive immunity</keyword>
<feature type="chain" id="PRO_5025437130" description="Ig-like domain-containing protein" evidence="8">
    <location>
        <begin position="23"/>
        <end position="142"/>
    </location>
</feature>
<keyword evidence="4" id="KW-1015">Disulfide bond</keyword>
<evidence type="ECO:0000259" key="9">
    <source>
        <dbReference type="PROSITE" id="PS50835"/>
    </source>
</evidence>
<dbReference type="InterPro" id="IPR003599">
    <property type="entry name" value="Ig_sub"/>
</dbReference>
<evidence type="ECO:0000256" key="5">
    <source>
        <dbReference type="ARBA" id="ARBA00023170"/>
    </source>
</evidence>
<keyword evidence="6" id="KW-0393">Immunoglobulin domain</keyword>
<dbReference type="InterPro" id="IPR013106">
    <property type="entry name" value="Ig_V-set"/>
</dbReference>
<evidence type="ECO:0000256" key="4">
    <source>
        <dbReference type="ARBA" id="ARBA00023157"/>
    </source>
</evidence>
<protein>
    <recommendedName>
        <fullName evidence="9">Ig-like domain-containing protein</fullName>
    </recommendedName>
</protein>
<dbReference type="GO" id="GO:0002250">
    <property type="term" value="P:adaptive immune response"/>
    <property type="evidence" value="ECO:0007669"/>
    <property type="project" value="UniProtKB-KW"/>
</dbReference>
<dbReference type="InterPro" id="IPR013783">
    <property type="entry name" value="Ig-like_fold"/>
</dbReference>
<dbReference type="SMART" id="SM00409">
    <property type="entry name" value="IG"/>
    <property type="match status" value="1"/>
</dbReference>
<dbReference type="PANTHER" id="PTHR23268:SF14">
    <property type="entry name" value="T CELL RECEPTOR BETA VARIABLE 12-3-RELATED"/>
    <property type="match status" value="1"/>
</dbReference>
<dbReference type="PROSITE" id="PS50835">
    <property type="entry name" value="IG_LIKE"/>
    <property type="match status" value="1"/>
</dbReference>
<dbReference type="GO" id="GO:0042101">
    <property type="term" value="C:T cell receptor complex"/>
    <property type="evidence" value="ECO:0007669"/>
    <property type="project" value="UniProtKB-KW"/>
</dbReference>
<dbReference type="InterPro" id="IPR050413">
    <property type="entry name" value="TCR_beta_variable"/>
</dbReference>
<evidence type="ECO:0000256" key="1">
    <source>
        <dbReference type="ARBA" id="ARBA00022729"/>
    </source>
</evidence>
<dbReference type="SMART" id="SM00406">
    <property type="entry name" value="IGv"/>
    <property type="match status" value="1"/>
</dbReference>
<organism evidence="10 11">
    <name type="scientific">Suricata suricatta</name>
    <name type="common">Meerkat</name>
    <dbReference type="NCBI Taxonomy" id="37032"/>
    <lineage>
        <taxon>Eukaryota</taxon>
        <taxon>Metazoa</taxon>
        <taxon>Chordata</taxon>
        <taxon>Craniata</taxon>
        <taxon>Vertebrata</taxon>
        <taxon>Euteleostomi</taxon>
        <taxon>Mammalia</taxon>
        <taxon>Eutheria</taxon>
        <taxon>Laurasiatheria</taxon>
        <taxon>Carnivora</taxon>
        <taxon>Feliformia</taxon>
        <taxon>Herpestidae</taxon>
        <taxon>Suricata</taxon>
    </lineage>
</organism>
<evidence type="ECO:0000313" key="10">
    <source>
        <dbReference type="Ensembl" id="ENSSSUP00005002629.1"/>
    </source>
</evidence>
<evidence type="ECO:0000256" key="6">
    <source>
        <dbReference type="ARBA" id="ARBA00023319"/>
    </source>
</evidence>
<dbReference type="InterPro" id="IPR036179">
    <property type="entry name" value="Ig-like_dom_sf"/>
</dbReference>
<reference evidence="10" key="2">
    <citation type="submission" date="2025-08" db="UniProtKB">
        <authorList>
            <consortium name="Ensembl"/>
        </authorList>
    </citation>
    <scope>IDENTIFICATION</scope>
</reference>
<dbReference type="Ensembl" id="ENSSSUT00005003074.1">
    <property type="protein sequence ID" value="ENSSSUP00005002629.1"/>
    <property type="gene ID" value="ENSSSUG00005001791.1"/>
</dbReference>
<dbReference type="Proteomes" id="UP000472268">
    <property type="component" value="Chromosome 2"/>
</dbReference>
<sequence length="142" mass="15539">MSIPAICFLGVFCLLGFEPTDAGVIQIPRHKVTRKGQTITLQCEPISGHAALYWYIQTSGQGPKLLAYFNNQAPIDESGMPNDRYSAKMSNSSFSTLEIQRTEPGDSAVYLCASSVDTALQSHPLPVQKPRFPFSLLSNDLS</sequence>
<evidence type="ECO:0000256" key="7">
    <source>
        <dbReference type="ARBA" id="ARBA00043266"/>
    </source>
</evidence>
<keyword evidence="2" id="KW-0391">Immunity</keyword>
<evidence type="ECO:0000256" key="3">
    <source>
        <dbReference type="ARBA" id="ARBA00023130"/>
    </source>
</evidence>
<keyword evidence="7" id="KW-1279">T cell receptor</keyword>
<keyword evidence="1 8" id="KW-0732">Signal</keyword>
<feature type="signal peptide" evidence="8">
    <location>
        <begin position="1"/>
        <end position="22"/>
    </location>
</feature>
<keyword evidence="5" id="KW-0675">Receptor</keyword>
<reference evidence="10" key="3">
    <citation type="submission" date="2025-09" db="UniProtKB">
        <authorList>
            <consortium name="Ensembl"/>
        </authorList>
    </citation>
    <scope>IDENTIFICATION</scope>
</reference>
<keyword evidence="11" id="KW-1185">Reference proteome</keyword>
<dbReference type="AlphaFoldDB" id="A0A673T0Q7"/>